<dbReference type="EMBL" id="FQVK01000021">
    <property type="protein sequence ID" value="SHF20910.1"/>
    <property type="molecule type" value="Genomic_DNA"/>
</dbReference>
<organism evidence="2 3">
    <name type="scientific">Ruegeria intermedia</name>
    <dbReference type="NCBI Taxonomy" id="996115"/>
    <lineage>
        <taxon>Bacteria</taxon>
        <taxon>Pseudomonadati</taxon>
        <taxon>Pseudomonadota</taxon>
        <taxon>Alphaproteobacteria</taxon>
        <taxon>Rhodobacterales</taxon>
        <taxon>Roseobacteraceae</taxon>
        <taxon>Ruegeria</taxon>
    </lineage>
</organism>
<feature type="signal peptide" evidence="1">
    <location>
        <begin position="1"/>
        <end position="32"/>
    </location>
</feature>
<evidence type="ECO:0000313" key="3">
    <source>
        <dbReference type="Proteomes" id="UP000325134"/>
    </source>
</evidence>
<dbReference type="AlphaFoldDB" id="A0A1M4ZS48"/>
<gene>
    <name evidence="2" type="ORF">SAMN05444279_12149</name>
</gene>
<evidence type="ECO:0000256" key="1">
    <source>
        <dbReference type="SAM" id="SignalP"/>
    </source>
</evidence>
<dbReference type="InterPro" id="IPR025737">
    <property type="entry name" value="FApF"/>
</dbReference>
<proteinExistence type="predicted"/>
<reference evidence="2 3" key="1">
    <citation type="submission" date="2016-11" db="EMBL/GenBank/DDBJ databases">
        <authorList>
            <person name="Varghese N."/>
            <person name="Submissions S."/>
        </authorList>
    </citation>
    <scope>NUCLEOTIDE SEQUENCE [LARGE SCALE GENOMIC DNA]</scope>
    <source>
        <strain evidence="2 3">DSM 29341</strain>
    </source>
</reference>
<evidence type="ECO:0000313" key="2">
    <source>
        <dbReference type="EMBL" id="SHF20910.1"/>
    </source>
</evidence>
<sequence>MVRNKTAKIHRWKFVQAALMAGGLGLASPALAHTVTQPTDGMAMDPQAPAGMAGMGNMSAMMRPDAAPPTGVVGGMHPPEGVLMPVFSFMNMEMDGNRSGTQSLSTSDVLSQYMIAPLSMSMNMAMVGLMYGVTDDISVMAMLPYTNKSMKHQTRMGQSFKTRAQGFGDLKIIGGYDVYKSDGQVLELSLGLSLPTGSIDETDTTPAGPDQLLPYPMQLGSGTYDLLPGVTYTGQNADWSWGGQLGAVIRMGENDAGYTLGNVYSATVWGARRWNDQFSSSLRLVGDIVENIDGADARLNPAMVPTADPSLRGGEFLSVGIGVNYLVPGSGALAGTRLGIEGVIPVYQDLDGPQLERDYAVSFAIRKAF</sequence>
<dbReference type="Pfam" id="PF13557">
    <property type="entry name" value="Phenol_MetA_deg"/>
    <property type="match status" value="1"/>
</dbReference>
<name>A0A1M4ZS48_9RHOB</name>
<keyword evidence="1" id="KW-0732">Signal</keyword>
<keyword evidence="3" id="KW-1185">Reference proteome</keyword>
<dbReference type="OrthoDB" id="5450709at2"/>
<dbReference type="Proteomes" id="UP000325134">
    <property type="component" value="Unassembled WGS sequence"/>
</dbReference>
<protein>
    <submittedName>
        <fullName evidence="2">MetA-pathway of phenol degradation</fullName>
    </submittedName>
</protein>
<accession>A0A1M4ZS48</accession>
<feature type="chain" id="PRO_5009908646" evidence="1">
    <location>
        <begin position="33"/>
        <end position="369"/>
    </location>
</feature>